<dbReference type="InterPro" id="IPR051907">
    <property type="entry name" value="DoxX-like_oxidoreductase"/>
</dbReference>
<dbReference type="GO" id="GO:0005886">
    <property type="term" value="C:plasma membrane"/>
    <property type="evidence" value="ECO:0007669"/>
    <property type="project" value="UniProtKB-SubCell"/>
</dbReference>
<evidence type="ECO:0000256" key="5">
    <source>
        <dbReference type="ARBA" id="ARBA00022989"/>
    </source>
</evidence>
<accession>A0AB39Y104</accession>
<dbReference type="RefSeq" id="WP_053785391.1">
    <property type="nucleotide sequence ID" value="NZ_CP165727.1"/>
</dbReference>
<reference evidence="8" key="1">
    <citation type="submission" date="2024-08" db="EMBL/GenBank/DDBJ databases">
        <authorList>
            <person name="Yu S.T."/>
        </authorList>
    </citation>
    <scope>NUCLEOTIDE SEQUENCE</scope>
    <source>
        <strain evidence="8">R33</strain>
    </source>
</reference>
<evidence type="ECO:0000256" key="1">
    <source>
        <dbReference type="ARBA" id="ARBA00004651"/>
    </source>
</evidence>
<keyword evidence="3" id="KW-1003">Cell membrane</keyword>
<organism evidence="8">
    <name type="scientific">Streptomyces sp. R33</name>
    <dbReference type="NCBI Taxonomy" id="3238629"/>
    <lineage>
        <taxon>Bacteria</taxon>
        <taxon>Bacillati</taxon>
        <taxon>Actinomycetota</taxon>
        <taxon>Actinomycetes</taxon>
        <taxon>Kitasatosporales</taxon>
        <taxon>Streptomycetaceae</taxon>
        <taxon>Streptomyces</taxon>
    </lineage>
</organism>
<name>A0AB39Y104_9ACTN</name>
<evidence type="ECO:0000313" key="8">
    <source>
        <dbReference type="EMBL" id="XDV63131.1"/>
    </source>
</evidence>
<feature type="transmembrane region" description="Helical" evidence="7">
    <location>
        <begin position="88"/>
        <end position="111"/>
    </location>
</feature>
<feature type="transmembrane region" description="Helical" evidence="7">
    <location>
        <begin position="160"/>
        <end position="178"/>
    </location>
</feature>
<gene>
    <name evidence="8" type="ORF">AB5J51_09395</name>
</gene>
<comment type="similarity">
    <text evidence="2">Belongs to the DoxX family.</text>
</comment>
<evidence type="ECO:0000256" key="2">
    <source>
        <dbReference type="ARBA" id="ARBA00006679"/>
    </source>
</evidence>
<protein>
    <submittedName>
        <fullName evidence="8">DoxX family protein</fullName>
    </submittedName>
</protein>
<evidence type="ECO:0000256" key="7">
    <source>
        <dbReference type="SAM" id="Phobius"/>
    </source>
</evidence>
<keyword evidence="4 7" id="KW-0812">Transmembrane</keyword>
<evidence type="ECO:0000256" key="3">
    <source>
        <dbReference type="ARBA" id="ARBA00022475"/>
    </source>
</evidence>
<sequence>MAYELRDRAIFRATSTSGTTATHDLGLLVLRLVVGLTMVGHGTQKLFGWFKGPGLTATGKGFSMSGYPAGDAMAVIASLSEILGGLGLALGLLTPLAGAALTGTFINILAVRGLSAYFPPKGVELESVLFAGVVALTLTGPGRFSVDHFLPVLRESRPRYSVLGLLLGAVVGFVVLLIRD</sequence>
<dbReference type="PANTHER" id="PTHR33452">
    <property type="entry name" value="OXIDOREDUCTASE CATD-RELATED"/>
    <property type="match status" value="1"/>
</dbReference>
<evidence type="ECO:0000256" key="6">
    <source>
        <dbReference type="ARBA" id="ARBA00023136"/>
    </source>
</evidence>
<dbReference type="InterPro" id="IPR032808">
    <property type="entry name" value="DoxX"/>
</dbReference>
<evidence type="ECO:0000256" key="4">
    <source>
        <dbReference type="ARBA" id="ARBA00022692"/>
    </source>
</evidence>
<dbReference type="AlphaFoldDB" id="A0AB39Y104"/>
<dbReference type="EMBL" id="CP165727">
    <property type="protein sequence ID" value="XDV63131.1"/>
    <property type="molecule type" value="Genomic_DNA"/>
</dbReference>
<keyword evidence="5 7" id="KW-1133">Transmembrane helix</keyword>
<feature type="transmembrane region" description="Helical" evidence="7">
    <location>
        <begin position="123"/>
        <end position="140"/>
    </location>
</feature>
<proteinExistence type="inferred from homology"/>
<comment type="subcellular location">
    <subcellularLocation>
        <location evidence="1">Cell membrane</location>
        <topology evidence="1">Multi-pass membrane protein</topology>
    </subcellularLocation>
</comment>
<dbReference type="Pfam" id="PF07681">
    <property type="entry name" value="DoxX"/>
    <property type="match status" value="1"/>
</dbReference>
<keyword evidence="6 7" id="KW-0472">Membrane</keyword>
<dbReference type="PANTHER" id="PTHR33452:SF1">
    <property type="entry name" value="INNER MEMBRANE PROTEIN YPHA-RELATED"/>
    <property type="match status" value="1"/>
</dbReference>